<organism evidence="1 2">
    <name type="scientific">Entomophthora muscae</name>
    <dbReference type="NCBI Taxonomy" id="34485"/>
    <lineage>
        <taxon>Eukaryota</taxon>
        <taxon>Fungi</taxon>
        <taxon>Fungi incertae sedis</taxon>
        <taxon>Zoopagomycota</taxon>
        <taxon>Entomophthoromycotina</taxon>
        <taxon>Entomophthoromycetes</taxon>
        <taxon>Entomophthorales</taxon>
        <taxon>Entomophthoraceae</taxon>
        <taxon>Entomophthora</taxon>
    </lineage>
</organism>
<protein>
    <submittedName>
        <fullName evidence="1">Hsp90 chaperone hsp82</fullName>
    </submittedName>
</protein>
<proteinExistence type="predicted"/>
<reference evidence="1" key="1">
    <citation type="submission" date="2022-04" db="EMBL/GenBank/DDBJ databases">
        <title>Genome of the entomopathogenic fungus Entomophthora muscae.</title>
        <authorList>
            <person name="Elya C."/>
            <person name="Lovett B.R."/>
            <person name="Lee E."/>
            <person name="Macias A.M."/>
            <person name="Hajek A.E."/>
            <person name="De Bivort B.L."/>
            <person name="Kasson M.T."/>
            <person name="De Fine Licht H.H."/>
            <person name="Stajich J.E."/>
        </authorList>
    </citation>
    <scope>NUCLEOTIDE SEQUENCE</scope>
    <source>
        <strain evidence="1">Berkeley</strain>
    </source>
</reference>
<sequence>MTTNTRSIYTIIINGISVVKSNSKVTQEERNNKTQGFKSPGTSSGNKDLEIDVSKEEQVYYLASRSESKNGRCIGPNHTEEDGTTKENYEAAKRCTKIFPGLEIVKIIQLSPFLLQPKPPQETFAFQAEISQLKSKPSLQVFPIPNKENGVLIVCNTGTGITKADLVNNLGKIAKSGTKAFMEALSSGADIFMNGQFDVGFYSTYLIANKVEVITKHNDDKQYIWELASDDFFTTTCNTVNKPLGCSTKMCLYLKKNQLGYLEQKRNKKIIKKNSEFIGYPIQLVIEKKVECKIKDDDEKKKSKKKIKIVKKLKKDTISKVLKEKLALEVIQTETEVSTPKFQSTLEVKFSEETVQEAKTEIAELKEKKLEESPNKISTQPPAF</sequence>
<keyword evidence="2" id="KW-1185">Reference proteome</keyword>
<dbReference type="Proteomes" id="UP001165960">
    <property type="component" value="Unassembled WGS sequence"/>
</dbReference>
<evidence type="ECO:0000313" key="2">
    <source>
        <dbReference type="Proteomes" id="UP001165960"/>
    </source>
</evidence>
<name>A0ACC2URY6_9FUNG</name>
<evidence type="ECO:0000313" key="1">
    <source>
        <dbReference type="EMBL" id="KAJ9089875.1"/>
    </source>
</evidence>
<accession>A0ACC2URY6</accession>
<gene>
    <name evidence="1" type="primary">HSP82_3</name>
    <name evidence="1" type="ORF">DSO57_1008556</name>
</gene>
<dbReference type="EMBL" id="QTSX02000026">
    <property type="protein sequence ID" value="KAJ9089875.1"/>
    <property type="molecule type" value="Genomic_DNA"/>
</dbReference>
<comment type="caution">
    <text evidence="1">The sequence shown here is derived from an EMBL/GenBank/DDBJ whole genome shotgun (WGS) entry which is preliminary data.</text>
</comment>